<dbReference type="PANTHER" id="PTHR42085:SF1">
    <property type="entry name" value="F-BOX DOMAIN-CONTAINING PROTEIN"/>
    <property type="match status" value="1"/>
</dbReference>
<evidence type="ECO:0000313" key="2">
    <source>
        <dbReference type="Proteomes" id="UP001324427"/>
    </source>
</evidence>
<dbReference type="PANTHER" id="PTHR42085">
    <property type="entry name" value="F-BOX DOMAIN-CONTAINING PROTEIN"/>
    <property type="match status" value="1"/>
</dbReference>
<sequence length="187" mass="21469">MDKSPFAHLSAELRNRIYELALHDTYPDGIDLVWLDKHNALTRTCRQMRAESHIMFYHLNDFSVTVIGYRWDSRHQGYIPRGFMKRVAALLELLGPGILSSMKRLALKEQHTTEFVICNPSFEWLLGDDPVKVEQTDFWGAYAPIKQAFLDAGVMVKGSNTSGIYARSTERMWVVYPIEEAKKSGVE</sequence>
<dbReference type="EMBL" id="JAVFHQ010000087">
    <property type="protein sequence ID" value="KAK4539650.1"/>
    <property type="molecule type" value="Genomic_DNA"/>
</dbReference>
<dbReference type="AlphaFoldDB" id="A0AAV9J4P7"/>
<evidence type="ECO:0000313" key="1">
    <source>
        <dbReference type="EMBL" id="KAK4539650.1"/>
    </source>
</evidence>
<accession>A0AAV9J4P7</accession>
<protein>
    <submittedName>
        <fullName evidence="1">Uncharacterized protein</fullName>
    </submittedName>
</protein>
<name>A0AAV9J4P7_9PEZI</name>
<keyword evidence="2" id="KW-1185">Reference proteome</keyword>
<dbReference type="Proteomes" id="UP001324427">
    <property type="component" value="Unassembled WGS sequence"/>
</dbReference>
<dbReference type="InterPro" id="IPR038883">
    <property type="entry name" value="AN11006-like"/>
</dbReference>
<proteinExistence type="predicted"/>
<gene>
    <name evidence="1" type="ORF">LTR36_010476</name>
</gene>
<reference evidence="1 2" key="1">
    <citation type="submission" date="2021-11" db="EMBL/GenBank/DDBJ databases">
        <title>Black yeast isolated from Biological Soil Crust.</title>
        <authorList>
            <person name="Kurbessoian T."/>
        </authorList>
    </citation>
    <scope>NUCLEOTIDE SEQUENCE [LARGE SCALE GENOMIC DNA]</scope>
    <source>
        <strain evidence="1 2">CCFEE 5522</strain>
    </source>
</reference>
<comment type="caution">
    <text evidence="1">The sequence shown here is derived from an EMBL/GenBank/DDBJ whole genome shotgun (WGS) entry which is preliminary data.</text>
</comment>
<organism evidence="1 2">
    <name type="scientific">Oleoguttula mirabilis</name>
    <dbReference type="NCBI Taxonomy" id="1507867"/>
    <lineage>
        <taxon>Eukaryota</taxon>
        <taxon>Fungi</taxon>
        <taxon>Dikarya</taxon>
        <taxon>Ascomycota</taxon>
        <taxon>Pezizomycotina</taxon>
        <taxon>Dothideomycetes</taxon>
        <taxon>Dothideomycetidae</taxon>
        <taxon>Mycosphaerellales</taxon>
        <taxon>Teratosphaeriaceae</taxon>
        <taxon>Oleoguttula</taxon>
    </lineage>
</organism>